<evidence type="ECO:0000313" key="3">
    <source>
        <dbReference type="Proteomes" id="UP000243719"/>
    </source>
</evidence>
<dbReference type="GO" id="GO:0003677">
    <property type="term" value="F:DNA binding"/>
    <property type="evidence" value="ECO:0007669"/>
    <property type="project" value="InterPro"/>
</dbReference>
<sequence length="276" mass="29759">MSDSVFGPAALGRFLRAQRERVAPAALGIVAGARRRTPGLRREEVAQLAAVSAAWYTRIEQGHDVSVSSAALARIADALALRQAERAYLFELAQRHDPAAVALAPPADLPAGLHACVASLPSPAYVLDRDWNAVSWNAHAAHLFVGWLDGETNLLRYMFCCAAARTLVVDWDERARRLVAEFRADTGSWSDAPSTAALIDGLTRDSALFARYWRLQQVDAREGGSRAFLHPLDGPVTYEQLTWRAASRADLKLVMLVHCADGCANAAGMDGAGATV</sequence>
<feature type="domain" description="MmyB-like transcription regulator ligand binding" evidence="1">
    <location>
        <begin position="110"/>
        <end position="257"/>
    </location>
</feature>
<dbReference type="RefSeq" id="WP_091906813.1">
    <property type="nucleotide sequence ID" value="NZ_FNLO01000004.1"/>
</dbReference>
<accession>A0A1H2PPU5</accession>
<reference evidence="3" key="1">
    <citation type="submission" date="2016-09" db="EMBL/GenBank/DDBJ databases">
        <authorList>
            <person name="Varghese N."/>
            <person name="Submissions S."/>
        </authorList>
    </citation>
    <scope>NUCLEOTIDE SEQUENCE [LARGE SCALE GENOMIC DNA]</scope>
    <source>
        <strain evidence="3">JS23</strain>
    </source>
</reference>
<dbReference type="Gene3D" id="3.30.450.180">
    <property type="match status" value="1"/>
</dbReference>
<evidence type="ECO:0000313" key="2">
    <source>
        <dbReference type="EMBL" id="SDV47980.1"/>
    </source>
</evidence>
<dbReference type="InterPro" id="IPR010982">
    <property type="entry name" value="Lambda_DNA-bd_dom_sf"/>
</dbReference>
<dbReference type="SUPFAM" id="SSF47413">
    <property type="entry name" value="lambda repressor-like DNA-binding domains"/>
    <property type="match status" value="1"/>
</dbReference>
<dbReference type="CDD" id="cd00093">
    <property type="entry name" value="HTH_XRE"/>
    <property type="match status" value="1"/>
</dbReference>
<dbReference type="Proteomes" id="UP000243719">
    <property type="component" value="Unassembled WGS sequence"/>
</dbReference>
<dbReference type="PANTHER" id="PTHR35010">
    <property type="entry name" value="BLL4672 PROTEIN-RELATED"/>
    <property type="match status" value="1"/>
</dbReference>
<proteinExistence type="predicted"/>
<organism evidence="2 3">
    <name type="scientific">Chitinasiproducens palmae</name>
    <dbReference type="NCBI Taxonomy" id="1770053"/>
    <lineage>
        <taxon>Bacteria</taxon>
        <taxon>Pseudomonadati</taxon>
        <taxon>Pseudomonadota</taxon>
        <taxon>Betaproteobacteria</taxon>
        <taxon>Burkholderiales</taxon>
        <taxon>Burkholderiaceae</taxon>
        <taxon>Chitinasiproducens</taxon>
    </lineage>
</organism>
<dbReference type="Pfam" id="PF17765">
    <property type="entry name" value="MLTR_LBD"/>
    <property type="match status" value="1"/>
</dbReference>
<dbReference type="OrthoDB" id="5346389at2"/>
<gene>
    <name evidence="2" type="ORF">SAMN05216551_10449</name>
</gene>
<dbReference type="PANTHER" id="PTHR35010:SF2">
    <property type="entry name" value="BLL4672 PROTEIN"/>
    <property type="match status" value="1"/>
</dbReference>
<dbReference type="InterPro" id="IPR041413">
    <property type="entry name" value="MLTR_LBD"/>
</dbReference>
<dbReference type="Pfam" id="PF13560">
    <property type="entry name" value="HTH_31"/>
    <property type="match status" value="1"/>
</dbReference>
<dbReference type="Gene3D" id="1.10.260.40">
    <property type="entry name" value="lambda repressor-like DNA-binding domains"/>
    <property type="match status" value="1"/>
</dbReference>
<evidence type="ECO:0000259" key="1">
    <source>
        <dbReference type="Pfam" id="PF17765"/>
    </source>
</evidence>
<dbReference type="InterPro" id="IPR001387">
    <property type="entry name" value="Cro/C1-type_HTH"/>
</dbReference>
<dbReference type="STRING" id="1770053.SAMN05216551_10449"/>
<name>A0A1H2PPU5_9BURK</name>
<protein>
    <submittedName>
        <fullName evidence="2">Helix-turn-helix domain-containing protein</fullName>
    </submittedName>
</protein>
<dbReference type="AlphaFoldDB" id="A0A1H2PPU5"/>
<dbReference type="EMBL" id="FNLO01000004">
    <property type="protein sequence ID" value="SDV47980.1"/>
    <property type="molecule type" value="Genomic_DNA"/>
</dbReference>
<keyword evidence="3" id="KW-1185">Reference proteome</keyword>